<evidence type="ECO:0000259" key="3">
    <source>
        <dbReference type="Pfam" id="PF17802"/>
    </source>
</evidence>
<dbReference type="AlphaFoldDB" id="A0A2X4R948"/>
<keyword evidence="2" id="KW-1133">Transmembrane helix</keyword>
<sequence>MSWTDTHPAEPVVYRWRVLAAFIAALALIFSVAAPAALPGIIGAVAEAQTTTLRTKLDSADQLSLTAGDSATFEGHVIDAGTVEDLEFTVETAGLEFDGSAYTLTIDGEVIPVREGDNLVVKSTSSSVTFRITGLSTDVPAGAAFSLKIPAVVEDSEVSGMAVDARGVAEETTSTSSTESSETSEAPSEVTEPLEIADVDEAPARLMAAPNITPYAAGDRTITMQNDGYVLKGSRYIPNFKIPSGELFGGQLSIPQGTVVTLKSSVNSNLSTNPEDLTIYYTGANGGWYEAKATYKKISAKEYQVTLPQITIGGNAQIQFKGVHRGPANTEFTASFTVPEPEKCKGDTKVEPRQPPRKLTAEEYTDGSPVYVVTSEPKDRRRDTSILSRQVNQGRDFRQVGEPTPWVYNALAFDSSDNWLYAVSQIRGENGDPCYPAGNLLQINPATGEVHNLGPLLKAGSSGTPFETEGDRDLLNAGVYTSEGFFVGNTSTSGSRHLYKVDVDKVTAQRVLGNQVSYSEDWAVLPQAQKYMWGFQSRAKAVDKLILERIDTQTGKITTWDLTEIKTLDGRKISNPSASWGKAWTYSNGNLGFGSGSANANQLGFELKISNPDSGSPTFELVNIMNNLPASFNTDAASDLVPPPPALQSNIAVKKQRSETKIVNGEVRTFWTISLENTTDNTSSGGTFWEYLPTDTHYGVNATDPKAKFEGFGPGSTVVNGRGPGSNEIKPESGIYAGMDVPSATSGEVGYMKGYVGTLPGHAKVEYVVSAPVRKDENGNLKTVCSPNKVAFQATDGESSPAEDDNVATEACFNKVAVDSKPQPVPGAANEYTAKYNVVVEAPDAPGFDTNEVIYGKLTDTPKFVGAATVTGASVVFKDEFNKTSQPRAYQGAGPFELNKNDTPKIIKPKGVDGSTGQHVYEVTVRFKLDRSKLDSTSVPAGYPSQPSGNTRCYTKGGLHEPKFGLMNEAEMGGWKDTDCIPLETKETMDVLLEKASYNPDNPDKIQTEGLLDGAQFTVHRGDADGNLKLNADGTVNTDANPVVKQSTTTTKGRVKLEGLDAPGVYYLIETKAPNGYNLLPAPIKFSTEWDQNGNAVIKVLSGGTAITSNRCAESDTADNCVKKIGVLQVADITKGTLPKTGGEGVGLWALAGAAIIAAGCLALRRRPA</sequence>
<feature type="compositionally biased region" description="Low complexity" evidence="1">
    <location>
        <begin position="170"/>
        <end position="192"/>
    </location>
</feature>
<gene>
    <name evidence="6" type="primary">spaF</name>
    <name evidence="5" type="ORF">I6G51_00795</name>
    <name evidence="6" type="ORF">NCTC10288_00224</name>
</gene>
<feature type="region of interest" description="Disordered" evidence="1">
    <location>
        <begin position="341"/>
        <end position="369"/>
    </location>
</feature>
<dbReference type="Proteomes" id="UP000594905">
    <property type="component" value="Chromosome"/>
</dbReference>
<keyword evidence="8" id="KW-1185">Reference proteome</keyword>
<dbReference type="GeneID" id="70782169"/>
<dbReference type="NCBIfam" id="TIGR01167">
    <property type="entry name" value="LPXTG_anchor"/>
    <property type="match status" value="1"/>
</dbReference>
<dbReference type="Gene3D" id="2.60.40.10">
    <property type="entry name" value="Immunoglobulins"/>
    <property type="match status" value="1"/>
</dbReference>
<dbReference type="STRING" id="38301.NX84_00235"/>
<feature type="compositionally biased region" description="Basic and acidic residues" evidence="1">
    <location>
        <begin position="341"/>
        <end position="354"/>
    </location>
</feature>
<dbReference type="GO" id="GO:0005975">
    <property type="term" value="P:carbohydrate metabolic process"/>
    <property type="evidence" value="ECO:0007669"/>
    <property type="project" value="UniProtKB-ARBA"/>
</dbReference>
<evidence type="ECO:0000259" key="4">
    <source>
        <dbReference type="Pfam" id="PF21959"/>
    </source>
</evidence>
<evidence type="ECO:0000256" key="2">
    <source>
        <dbReference type="SAM" id="Phobius"/>
    </source>
</evidence>
<dbReference type="Proteomes" id="UP000249264">
    <property type="component" value="Chromosome 1"/>
</dbReference>
<evidence type="ECO:0000313" key="5">
    <source>
        <dbReference type="EMBL" id="QPS59793.1"/>
    </source>
</evidence>
<keyword evidence="2" id="KW-0812">Transmembrane</keyword>
<dbReference type="EMBL" id="CP065689">
    <property type="protein sequence ID" value="QPS59793.1"/>
    <property type="molecule type" value="Genomic_DNA"/>
</dbReference>
<feature type="region of interest" description="Disordered" evidence="1">
    <location>
        <begin position="713"/>
        <end position="734"/>
    </location>
</feature>
<evidence type="ECO:0000313" key="6">
    <source>
        <dbReference type="EMBL" id="SQH98421.1"/>
    </source>
</evidence>
<dbReference type="Pfam" id="PF17802">
    <property type="entry name" value="SpaA"/>
    <property type="match status" value="1"/>
</dbReference>
<feature type="domain" description="SpaA-like prealbumin fold" evidence="3">
    <location>
        <begin position="1009"/>
        <end position="1092"/>
    </location>
</feature>
<proteinExistence type="predicted"/>
<evidence type="ECO:0000313" key="8">
    <source>
        <dbReference type="Proteomes" id="UP000594905"/>
    </source>
</evidence>
<accession>A0A2X4R948</accession>
<dbReference type="EMBL" id="LS483460">
    <property type="protein sequence ID" value="SQH98421.1"/>
    <property type="molecule type" value="Genomic_DNA"/>
</dbReference>
<feature type="transmembrane region" description="Helical" evidence="2">
    <location>
        <begin position="1146"/>
        <end position="1164"/>
    </location>
</feature>
<evidence type="ECO:0000313" key="7">
    <source>
        <dbReference type="Proteomes" id="UP000249264"/>
    </source>
</evidence>
<dbReference type="InterPro" id="IPR041033">
    <property type="entry name" value="SpaA_PFL_dom_1"/>
</dbReference>
<dbReference type="KEGG" id="cmin:NCTC10288_00224"/>
<feature type="region of interest" description="Disordered" evidence="1">
    <location>
        <begin position="164"/>
        <end position="192"/>
    </location>
</feature>
<protein>
    <submittedName>
        <fullName evidence="5">LPXTG cell wall anchor domain-containing protein</fullName>
    </submittedName>
    <submittedName>
        <fullName evidence="6">Surface-anchored protein fimbrial subunit</fullName>
    </submittedName>
</protein>
<reference evidence="6 7" key="1">
    <citation type="submission" date="2018-06" db="EMBL/GenBank/DDBJ databases">
        <authorList>
            <consortium name="Pathogen Informatics"/>
            <person name="Doyle S."/>
        </authorList>
    </citation>
    <scope>NUCLEOTIDE SEQUENCE [LARGE SCALE GENOMIC DNA]</scope>
    <source>
        <strain evidence="6 7">NCTC10288</strain>
    </source>
</reference>
<feature type="domain" description="DUF6923" evidence="4">
    <location>
        <begin position="387"/>
        <end position="638"/>
    </location>
</feature>
<dbReference type="InterPro" id="IPR054215">
    <property type="entry name" value="DUF6923"/>
</dbReference>
<keyword evidence="2" id="KW-0472">Membrane</keyword>
<dbReference type="RefSeq" id="WP_039672542.1">
    <property type="nucleotide sequence ID" value="NZ_CP065689.1"/>
</dbReference>
<reference evidence="5 8" key="2">
    <citation type="submission" date="2020-12" db="EMBL/GenBank/DDBJ databases">
        <title>FDA dAtabase for Regulatory Grade micrObial Sequences (FDA-ARGOS): Supporting development and validation of Infectious Disease Dx tests.</title>
        <authorList>
            <person name="Sproer C."/>
            <person name="Gronow S."/>
            <person name="Severitt S."/>
            <person name="Schroder I."/>
            <person name="Tallon L."/>
            <person name="Sadzewicz L."/>
            <person name="Zhao X."/>
            <person name="Boylan J."/>
            <person name="Ott S."/>
            <person name="Bowen H."/>
            <person name="Vavikolanu K."/>
            <person name="Mehta A."/>
            <person name="Aluvathingal J."/>
            <person name="Nadendla S."/>
            <person name="Lowell S."/>
            <person name="Myers T."/>
            <person name="Yan Y."/>
            <person name="Sichtig H."/>
        </authorList>
    </citation>
    <scope>NUCLEOTIDE SEQUENCE [LARGE SCALE GENOMIC DNA]</scope>
    <source>
        <strain evidence="5 8">FDAARGOS_894</strain>
    </source>
</reference>
<name>A0A2X4R948_9CORY</name>
<dbReference type="InterPro" id="IPR013783">
    <property type="entry name" value="Ig-like_fold"/>
</dbReference>
<evidence type="ECO:0000256" key="1">
    <source>
        <dbReference type="SAM" id="MobiDB-lite"/>
    </source>
</evidence>
<organism evidence="6 7">
    <name type="scientific">Corynebacterium minutissimum</name>
    <dbReference type="NCBI Taxonomy" id="38301"/>
    <lineage>
        <taxon>Bacteria</taxon>
        <taxon>Bacillati</taxon>
        <taxon>Actinomycetota</taxon>
        <taxon>Actinomycetes</taxon>
        <taxon>Mycobacteriales</taxon>
        <taxon>Corynebacteriaceae</taxon>
        <taxon>Corynebacterium</taxon>
    </lineage>
</organism>
<dbReference type="Pfam" id="PF21959">
    <property type="entry name" value="DUF6923"/>
    <property type="match status" value="1"/>
</dbReference>
<dbReference type="OrthoDB" id="4424254at2"/>